<evidence type="ECO:0000313" key="3">
    <source>
        <dbReference type="EMBL" id="ETD23913.1"/>
    </source>
</evidence>
<dbReference type="Proteomes" id="UP000018731">
    <property type="component" value="Unassembled WGS sequence"/>
</dbReference>
<evidence type="ECO:0008006" key="5">
    <source>
        <dbReference type="Google" id="ProtNLM"/>
    </source>
</evidence>
<dbReference type="OrthoDB" id="5329705at2"/>
<name>V8C913_9HELI</name>
<dbReference type="AlphaFoldDB" id="V8C913"/>
<evidence type="ECO:0000313" key="4">
    <source>
        <dbReference type="Proteomes" id="UP000018731"/>
    </source>
</evidence>
<evidence type="ECO:0000259" key="1">
    <source>
        <dbReference type="Pfam" id="PF02169"/>
    </source>
</evidence>
<dbReference type="RefSeq" id="WP_023927384.1">
    <property type="nucleotide sequence ID" value="NZ_KI669454.1"/>
</dbReference>
<dbReference type="EMBL" id="AZJI01000004">
    <property type="protein sequence ID" value="ETD23913.1"/>
    <property type="molecule type" value="Genomic_DNA"/>
</dbReference>
<feature type="domain" description="Lipoprotein LPP20-like" evidence="1">
    <location>
        <begin position="48"/>
        <end position="142"/>
    </location>
</feature>
<comment type="caution">
    <text evidence="3">The sequence shown here is derived from an EMBL/GenBank/DDBJ whole genome shotgun (WGS) entry which is preliminary data.</text>
</comment>
<accession>V8C913</accession>
<organism evidence="3 4">
    <name type="scientific">Helicobacter macacae MIT 99-5501</name>
    <dbReference type="NCBI Taxonomy" id="1357400"/>
    <lineage>
        <taxon>Bacteria</taxon>
        <taxon>Pseudomonadati</taxon>
        <taxon>Campylobacterota</taxon>
        <taxon>Epsilonproteobacteria</taxon>
        <taxon>Campylobacterales</taxon>
        <taxon>Helicobacteraceae</taxon>
        <taxon>Helicobacter</taxon>
    </lineage>
</organism>
<gene>
    <name evidence="3" type="ORF">HMPREF2086_00659</name>
</gene>
<protein>
    <recommendedName>
        <fullName evidence="5">LPP20 lipoprotein</fullName>
    </recommendedName>
</protein>
<dbReference type="Gene3D" id="3.10.28.20">
    <property type="entry name" value="Acetamidase/Formamidase-like domains"/>
    <property type="match status" value="1"/>
</dbReference>
<dbReference type="PATRIC" id="fig|1357400.3.peg.907"/>
<reference evidence="3 4" key="1">
    <citation type="journal article" date="2014" name="Genome Announc.">
        <title>Draft genome sequences of six enterohepatic helicobacter species isolated from humans and one from rhesus macaques.</title>
        <authorList>
            <person name="Shen Z."/>
            <person name="Sheh A."/>
            <person name="Young S.K."/>
            <person name="Abouelliel A."/>
            <person name="Ward D.V."/>
            <person name="Earl A.M."/>
            <person name="Fox J.G."/>
        </authorList>
    </citation>
    <scope>NUCLEOTIDE SEQUENCE [LARGE SCALE GENOMIC DNA]</scope>
    <source>
        <strain evidence="3 4">MIT 99-5501</strain>
    </source>
</reference>
<dbReference type="Gene3D" id="3.30.160.710">
    <property type="match status" value="1"/>
</dbReference>
<proteinExistence type="predicted"/>
<dbReference type="InterPro" id="IPR054163">
    <property type="entry name" value="HP1454-like_C"/>
</dbReference>
<evidence type="ECO:0000259" key="2">
    <source>
        <dbReference type="Pfam" id="PF22017"/>
    </source>
</evidence>
<dbReference type="HOGENOM" id="CLU_846677_0_0_7"/>
<sequence length="328" mass="36035">MQNKNHPQTKKEAMISKIKQAKGLKKFWLFIVFGALLFLSGNSMANPPKWFLTPKSASDTLYGLGMGDSLAKAKAQAANDLAQSVQTQVKSNINITNSAINDSFDSSMEQNISLSTAMLDLQNLKITQKSHSKGTYYVEVAIAKKDIAMPIKARLEQGLDRLESLPKTCASLSLKDFASLQKELKNARESSAILRALGFVGADFEAFEELQKANAPKPKLKVEINSQGEKSLQSDKSVFLGEIAKFARITDEPNTHKLEIEATLSGEGKSTRIELKTVMKDCADNVVWETNFSETQANKNQAIKRAGIVLYKRLLDFSGGTQSGIPKI</sequence>
<dbReference type="InterPro" id="IPR024952">
    <property type="entry name" value="LPP20-like_dom"/>
</dbReference>
<dbReference type="Pfam" id="PF22017">
    <property type="entry name" value="HP1454-like_C"/>
    <property type="match status" value="1"/>
</dbReference>
<dbReference type="Pfam" id="PF02169">
    <property type="entry name" value="LPP20"/>
    <property type="match status" value="1"/>
</dbReference>
<feature type="domain" description="LPP20 lipofamily protein C-terminal" evidence="2">
    <location>
        <begin position="218"/>
        <end position="312"/>
    </location>
</feature>
<keyword evidence="4" id="KW-1185">Reference proteome</keyword>